<evidence type="ECO:0000313" key="1">
    <source>
        <dbReference type="EMBL" id="KAH3715242.1"/>
    </source>
</evidence>
<dbReference type="AlphaFoldDB" id="A0A9D4C0W2"/>
<proteinExistence type="predicted"/>
<dbReference type="Proteomes" id="UP000828390">
    <property type="component" value="Unassembled WGS sequence"/>
</dbReference>
<name>A0A9D4C0W2_DREPO</name>
<sequence>MPGLDPDNNKRLLTMPVASTTLSHFLTSMLGKWQLREGRSIDLPTSLTTCGHSLVDGLGAIRQRPKMLRIRRDLTLSSLPHFQLYLRGFHCPCMR</sequence>
<protein>
    <submittedName>
        <fullName evidence="1">Uncharacterized protein</fullName>
    </submittedName>
</protein>
<comment type="caution">
    <text evidence="1">The sequence shown here is derived from an EMBL/GenBank/DDBJ whole genome shotgun (WGS) entry which is preliminary data.</text>
</comment>
<organism evidence="1 2">
    <name type="scientific">Dreissena polymorpha</name>
    <name type="common">Zebra mussel</name>
    <name type="synonym">Mytilus polymorpha</name>
    <dbReference type="NCBI Taxonomy" id="45954"/>
    <lineage>
        <taxon>Eukaryota</taxon>
        <taxon>Metazoa</taxon>
        <taxon>Spiralia</taxon>
        <taxon>Lophotrochozoa</taxon>
        <taxon>Mollusca</taxon>
        <taxon>Bivalvia</taxon>
        <taxon>Autobranchia</taxon>
        <taxon>Heteroconchia</taxon>
        <taxon>Euheterodonta</taxon>
        <taxon>Imparidentia</taxon>
        <taxon>Neoheterodontei</taxon>
        <taxon>Myida</taxon>
        <taxon>Dreissenoidea</taxon>
        <taxon>Dreissenidae</taxon>
        <taxon>Dreissena</taxon>
    </lineage>
</organism>
<gene>
    <name evidence="1" type="ORF">DPMN_057948</name>
</gene>
<keyword evidence="2" id="KW-1185">Reference proteome</keyword>
<reference evidence="1" key="1">
    <citation type="journal article" date="2019" name="bioRxiv">
        <title>The Genome of the Zebra Mussel, Dreissena polymorpha: A Resource for Invasive Species Research.</title>
        <authorList>
            <person name="McCartney M.A."/>
            <person name="Auch B."/>
            <person name="Kono T."/>
            <person name="Mallez S."/>
            <person name="Zhang Y."/>
            <person name="Obille A."/>
            <person name="Becker A."/>
            <person name="Abrahante J.E."/>
            <person name="Garbe J."/>
            <person name="Badalamenti J.P."/>
            <person name="Herman A."/>
            <person name="Mangelson H."/>
            <person name="Liachko I."/>
            <person name="Sullivan S."/>
            <person name="Sone E.D."/>
            <person name="Koren S."/>
            <person name="Silverstein K.A.T."/>
            <person name="Beckman K.B."/>
            <person name="Gohl D.M."/>
        </authorList>
    </citation>
    <scope>NUCLEOTIDE SEQUENCE</scope>
    <source>
        <strain evidence="1">Duluth1</strain>
        <tissue evidence="1">Whole animal</tissue>
    </source>
</reference>
<accession>A0A9D4C0W2</accession>
<dbReference type="EMBL" id="JAIWYP010000013">
    <property type="protein sequence ID" value="KAH3715242.1"/>
    <property type="molecule type" value="Genomic_DNA"/>
</dbReference>
<reference evidence="1" key="2">
    <citation type="submission" date="2020-11" db="EMBL/GenBank/DDBJ databases">
        <authorList>
            <person name="McCartney M.A."/>
            <person name="Auch B."/>
            <person name="Kono T."/>
            <person name="Mallez S."/>
            <person name="Becker A."/>
            <person name="Gohl D.M."/>
            <person name="Silverstein K.A.T."/>
            <person name="Koren S."/>
            <person name="Bechman K.B."/>
            <person name="Herman A."/>
            <person name="Abrahante J.E."/>
            <person name="Garbe J."/>
        </authorList>
    </citation>
    <scope>NUCLEOTIDE SEQUENCE</scope>
    <source>
        <strain evidence="1">Duluth1</strain>
        <tissue evidence="1">Whole animal</tissue>
    </source>
</reference>
<evidence type="ECO:0000313" key="2">
    <source>
        <dbReference type="Proteomes" id="UP000828390"/>
    </source>
</evidence>